<sequence length="275" mass="31071">MMEPDHGLEAGTHSGALTYTGPLSDWTFDPLRPLADGVALLNAQTPLTDRSRRNLEQALATIESQEREAFLQRHRDRFAAFDPFGPVKYADFPFWVHHQVEVAQRLDLDRVTALDILDIGMGPGNFVMVANSMGHRAVGTDVADPWYDELCALAGSERVIAPVEAGVPYRPIDRRFDLITIMLPVFHRRSIKRKRHYWPVEHWRQFLHGLAIDMLKPGGRIFILMPLDKADDGTLSYSPLLAWSQARGARLINTRDGEPIRHILFENVDAAQFAA</sequence>
<dbReference type="EMBL" id="RXOL01000004">
    <property type="protein sequence ID" value="RVQ66532.1"/>
    <property type="molecule type" value="Genomic_DNA"/>
</dbReference>
<proteinExistence type="predicted"/>
<dbReference type="GO" id="GO:0032259">
    <property type="term" value="P:methylation"/>
    <property type="evidence" value="ECO:0007669"/>
    <property type="project" value="UniProtKB-KW"/>
</dbReference>
<evidence type="ECO:0000313" key="2">
    <source>
        <dbReference type="Proteomes" id="UP000283003"/>
    </source>
</evidence>
<dbReference type="AlphaFoldDB" id="A0A437GWN8"/>
<dbReference type="InterPro" id="IPR029063">
    <property type="entry name" value="SAM-dependent_MTases_sf"/>
</dbReference>
<keyword evidence="2" id="KW-1185">Reference proteome</keyword>
<dbReference type="Gene3D" id="3.40.50.150">
    <property type="entry name" value="Vaccinia Virus protein VP39"/>
    <property type="match status" value="1"/>
</dbReference>
<keyword evidence="1" id="KW-0489">Methyltransferase</keyword>
<dbReference type="Proteomes" id="UP000283003">
    <property type="component" value="Unassembled WGS sequence"/>
</dbReference>
<dbReference type="GO" id="GO:0008168">
    <property type="term" value="F:methyltransferase activity"/>
    <property type="evidence" value="ECO:0007669"/>
    <property type="project" value="UniProtKB-KW"/>
</dbReference>
<name>A0A437GWN8_9SPHN</name>
<dbReference type="OrthoDB" id="7366227at2"/>
<gene>
    <name evidence="1" type="ORF">EKN06_10990</name>
</gene>
<accession>A0A437GWN8</accession>
<organism evidence="1 2">
    <name type="scientific">Croceicoccus ponticola</name>
    <dbReference type="NCBI Taxonomy" id="2217664"/>
    <lineage>
        <taxon>Bacteria</taxon>
        <taxon>Pseudomonadati</taxon>
        <taxon>Pseudomonadota</taxon>
        <taxon>Alphaproteobacteria</taxon>
        <taxon>Sphingomonadales</taxon>
        <taxon>Erythrobacteraceae</taxon>
        <taxon>Croceicoccus</taxon>
    </lineage>
</organism>
<reference evidence="1 2" key="1">
    <citation type="submission" date="2018-12" db="EMBL/GenBank/DDBJ databases">
        <title>Croceicoccus ponticola sp. nov., a lipolytic bacterium isolated from seawater.</title>
        <authorList>
            <person name="Yoon J.-H."/>
        </authorList>
    </citation>
    <scope>NUCLEOTIDE SEQUENCE [LARGE SCALE GENOMIC DNA]</scope>
    <source>
        <strain evidence="1 2">GM-16</strain>
    </source>
</reference>
<dbReference type="SUPFAM" id="SSF53335">
    <property type="entry name" value="S-adenosyl-L-methionine-dependent methyltransferases"/>
    <property type="match status" value="1"/>
</dbReference>
<keyword evidence="1" id="KW-0808">Transferase</keyword>
<comment type="caution">
    <text evidence="1">The sequence shown here is derived from an EMBL/GenBank/DDBJ whole genome shotgun (WGS) entry which is preliminary data.</text>
</comment>
<dbReference type="CDD" id="cd02440">
    <property type="entry name" value="AdoMet_MTases"/>
    <property type="match status" value="1"/>
</dbReference>
<protein>
    <submittedName>
        <fullName evidence="1">Class I SAM-dependent methyltransferase</fullName>
    </submittedName>
</protein>
<evidence type="ECO:0000313" key="1">
    <source>
        <dbReference type="EMBL" id="RVQ66532.1"/>
    </source>
</evidence>
<dbReference type="RefSeq" id="WP_127612953.1">
    <property type="nucleotide sequence ID" value="NZ_RXOL01000004.1"/>
</dbReference>